<organism evidence="2 3">
    <name type="scientific">Potamilus streckersoni</name>
    <dbReference type="NCBI Taxonomy" id="2493646"/>
    <lineage>
        <taxon>Eukaryota</taxon>
        <taxon>Metazoa</taxon>
        <taxon>Spiralia</taxon>
        <taxon>Lophotrochozoa</taxon>
        <taxon>Mollusca</taxon>
        <taxon>Bivalvia</taxon>
        <taxon>Autobranchia</taxon>
        <taxon>Heteroconchia</taxon>
        <taxon>Palaeoheterodonta</taxon>
        <taxon>Unionida</taxon>
        <taxon>Unionoidea</taxon>
        <taxon>Unionidae</taxon>
        <taxon>Ambleminae</taxon>
        <taxon>Lampsilini</taxon>
        <taxon>Potamilus</taxon>
    </lineage>
</organism>
<reference evidence="2" key="2">
    <citation type="journal article" date="2021" name="Genome Biol. Evol.">
        <title>Developing a high-quality reference genome for a parasitic bivalve with doubly uniparental inheritance (Bivalvia: Unionida).</title>
        <authorList>
            <person name="Smith C.H."/>
        </authorList>
    </citation>
    <scope>NUCLEOTIDE SEQUENCE</scope>
    <source>
        <strain evidence="2">CHS0354</strain>
        <tissue evidence="2">Mantle</tissue>
    </source>
</reference>
<evidence type="ECO:0000313" key="3">
    <source>
        <dbReference type="Proteomes" id="UP001195483"/>
    </source>
</evidence>
<feature type="transmembrane region" description="Helical" evidence="1">
    <location>
        <begin position="195"/>
        <end position="218"/>
    </location>
</feature>
<evidence type="ECO:0000313" key="2">
    <source>
        <dbReference type="EMBL" id="KAK3586853.1"/>
    </source>
</evidence>
<reference evidence="2" key="1">
    <citation type="journal article" date="2021" name="Genome Biol. Evol.">
        <title>A High-Quality Reference Genome for a Parasitic Bivalve with Doubly Uniparental Inheritance (Bivalvia: Unionida).</title>
        <authorList>
            <person name="Smith C.H."/>
        </authorList>
    </citation>
    <scope>NUCLEOTIDE SEQUENCE</scope>
    <source>
        <strain evidence="2">CHS0354</strain>
    </source>
</reference>
<reference evidence="2" key="3">
    <citation type="submission" date="2023-05" db="EMBL/GenBank/DDBJ databases">
        <authorList>
            <person name="Smith C.H."/>
        </authorList>
    </citation>
    <scope>NUCLEOTIDE SEQUENCE</scope>
    <source>
        <strain evidence="2">CHS0354</strain>
        <tissue evidence="2">Mantle</tissue>
    </source>
</reference>
<dbReference type="Proteomes" id="UP001195483">
    <property type="component" value="Unassembled WGS sequence"/>
</dbReference>
<accession>A0AAE0S8A8</accession>
<feature type="transmembrane region" description="Helical" evidence="1">
    <location>
        <begin position="136"/>
        <end position="154"/>
    </location>
</feature>
<feature type="transmembrane region" description="Helical" evidence="1">
    <location>
        <begin position="160"/>
        <end position="183"/>
    </location>
</feature>
<keyword evidence="1" id="KW-0812">Transmembrane</keyword>
<keyword evidence="3" id="KW-1185">Reference proteome</keyword>
<gene>
    <name evidence="2" type="ORF">CHS0354_034891</name>
</gene>
<sequence>MTKALTSRCIFLMQRLSPLGHVHPCFINSGYQLFRSVKSQQCFSDLIKRQSCYRNKETLPFYNTGYVRSKILDCHNIDPRMWRQSFARLSCRQYGIRKDHISESSEGKKQIPLLQDTALGVRLATENGYLSWCRNCYLMTVVALTMSAQGHNILTHHAALAAFGLAGINLVFGTISFIHGLVVQRQIVQMTYMTVFITSGLAVFHFLLWTSIMIIFVAEVTELKRKTGFYFDNFNNYREQ</sequence>
<evidence type="ECO:0000256" key="1">
    <source>
        <dbReference type="SAM" id="Phobius"/>
    </source>
</evidence>
<proteinExistence type="predicted"/>
<keyword evidence="1" id="KW-0472">Membrane</keyword>
<protein>
    <submittedName>
        <fullName evidence="2">Uncharacterized protein</fullName>
    </submittedName>
</protein>
<comment type="caution">
    <text evidence="2">The sequence shown here is derived from an EMBL/GenBank/DDBJ whole genome shotgun (WGS) entry which is preliminary data.</text>
</comment>
<dbReference type="EMBL" id="JAEAOA010002048">
    <property type="protein sequence ID" value="KAK3586853.1"/>
    <property type="molecule type" value="Genomic_DNA"/>
</dbReference>
<keyword evidence="1" id="KW-1133">Transmembrane helix</keyword>
<name>A0AAE0S8A8_9BIVA</name>
<dbReference type="AlphaFoldDB" id="A0AAE0S8A8"/>